<dbReference type="Proteomes" id="UP001589775">
    <property type="component" value="Unassembled WGS sequence"/>
</dbReference>
<accession>A0ABV6EXJ8</accession>
<keyword evidence="1" id="KW-0812">Transmembrane</keyword>
<keyword evidence="1" id="KW-0472">Membrane</keyword>
<organism evidence="2 3">
    <name type="scientific">Rhodopseudomonas telluris</name>
    <dbReference type="NCBI Taxonomy" id="644215"/>
    <lineage>
        <taxon>Bacteria</taxon>
        <taxon>Pseudomonadati</taxon>
        <taxon>Pseudomonadota</taxon>
        <taxon>Alphaproteobacteria</taxon>
        <taxon>Hyphomicrobiales</taxon>
        <taxon>Nitrobacteraceae</taxon>
        <taxon>Rhodopseudomonas</taxon>
    </lineage>
</organism>
<proteinExistence type="predicted"/>
<dbReference type="RefSeq" id="WP_378391388.1">
    <property type="nucleotide sequence ID" value="NZ_JBHLWM010000008.1"/>
</dbReference>
<feature type="transmembrane region" description="Helical" evidence="1">
    <location>
        <begin position="6"/>
        <end position="33"/>
    </location>
</feature>
<evidence type="ECO:0000313" key="2">
    <source>
        <dbReference type="EMBL" id="MFC0242935.1"/>
    </source>
</evidence>
<gene>
    <name evidence="2" type="ORF">ACFFJ6_20770</name>
</gene>
<dbReference type="EMBL" id="JBHLWM010000008">
    <property type="protein sequence ID" value="MFC0242935.1"/>
    <property type="molecule type" value="Genomic_DNA"/>
</dbReference>
<sequence>MWTEAIVYLLVGLAWVVFSVTLLAFGSFFFFSFRSAKKQEMRRRLRRLAPEMHRARPELVAVRSFDNIVAELGKTGGGEAEADLKYLAHQYSKVLASRLVVDAEFKSLLRNHVALKKKEGVLPQTPALLMQLLLLIRGQFERQNAADVLGFARSRMVQGSDLWFWDRSYESWVAEEVLRRHADDLFRDLAISLVSLSASAEDVRDAPVIPSNSSLPDLLD</sequence>
<keyword evidence="3" id="KW-1185">Reference proteome</keyword>
<comment type="caution">
    <text evidence="2">The sequence shown here is derived from an EMBL/GenBank/DDBJ whole genome shotgun (WGS) entry which is preliminary data.</text>
</comment>
<protein>
    <submittedName>
        <fullName evidence="2">Uncharacterized protein</fullName>
    </submittedName>
</protein>
<keyword evidence="1" id="KW-1133">Transmembrane helix</keyword>
<reference evidence="2 3" key="1">
    <citation type="submission" date="2024-09" db="EMBL/GenBank/DDBJ databases">
        <authorList>
            <person name="Sun Q."/>
            <person name="Mori K."/>
        </authorList>
    </citation>
    <scope>NUCLEOTIDE SEQUENCE [LARGE SCALE GENOMIC DNA]</scope>
    <source>
        <strain evidence="2 3">KCTC 23279</strain>
    </source>
</reference>
<evidence type="ECO:0000256" key="1">
    <source>
        <dbReference type="SAM" id="Phobius"/>
    </source>
</evidence>
<evidence type="ECO:0000313" key="3">
    <source>
        <dbReference type="Proteomes" id="UP001589775"/>
    </source>
</evidence>
<name>A0ABV6EXJ8_9BRAD</name>